<dbReference type="EMBL" id="JBHSAW010000007">
    <property type="protein sequence ID" value="MFC4096415.1"/>
    <property type="molecule type" value="Genomic_DNA"/>
</dbReference>
<organism evidence="1 2">
    <name type="scientific">Euzebyella saccharophila</name>
    <dbReference type="NCBI Taxonomy" id="679664"/>
    <lineage>
        <taxon>Bacteria</taxon>
        <taxon>Pseudomonadati</taxon>
        <taxon>Bacteroidota</taxon>
        <taxon>Flavobacteriia</taxon>
        <taxon>Flavobacteriales</taxon>
        <taxon>Flavobacteriaceae</taxon>
        <taxon>Euzebyella</taxon>
    </lineage>
</organism>
<dbReference type="RefSeq" id="WP_192463653.1">
    <property type="nucleotide sequence ID" value="NZ_JACYFJ010000010.1"/>
</dbReference>
<sequence length="74" mass="8498">MIEKSLAGEMNGYLDEGERINGNKLNDKVKKTLKSGFEIFDIDTPQDLHRNLEPELLKKKTPNRQGLEIKLCLK</sequence>
<evidence type="ECO:0000313" key="2">
    <source>
        <dbReference type="Proteomes" id="UP001595814"/>
    </source>
</evidence>
<proteinExistence type="predicted"/>
<keyword evidence="2" id="KW-1185">Reference proteome</keyword>
<reference evidence="2" key="1">
    <citation type="journal article" date="2019" name="Int. J. Syst. Evol. Microbiol.">
        <title>The Global Catalogue of Microorganisms (GCM) 10K type strain sequencing project: providing services to taxonomists for standard genome sequencing and annotation.</title>
        <authorList>
            <consortium name="The Broad Institute Genomics Platform"/>
            <consortium name="The Broad Institute Genome Sequencing Center for Infectious Disease"/>
            <person name="Wu L."/>
            <person name="Ma J."/>
        </authorList>
    </citation>
    <scope>NUCLEOTIDE SEQUENCE [LARGE SCALE GENOMIC DNA]</scope>
    <source>
        <strain evidence="2">CECT 7477</strain>
    </source>
</reference>
<dbReference type="Proteomes" id="UP001595814">
    <property type="component" value="Unassembled WGS sequence"/>
</dbReference>
<comment type="caution">
    <text evidence="1">The sequence shown here is derived from an EMBL/GenBank/DDBJ whole genome shotgun (WGS) entry which is preliminary data.</text>
</comment>
<accession>A0ABV8JXD2</accession>
<gene>
    <name evidence="1" type="ORF">ACFOUT_11065</name>
</gene>
<protein>
    <submittedName>
        <fullName evidence="1">Uncharacterized protein</fullName>
    </submittedName>
</protein>
<name>A0ABV8JXD2_9FLAO</name>
<evidence type="ECO:0000313" key="1">
    <source>
        <dbReference type="EMBL" id="MFC4096415.1"/>
    </source>
</evidence>